<protein>
    <submittedName>
        <fullName evidence="3">Ion transporter</fullName>
    </submittedName>
</protein>
<gene>
    <name evidence="3" type="ORF">NCTC10994_03379</name>
</gene>
<keyword evidence="1" id="KW-0812">Transmembrane</keyword>
<dbReference type="AlphaFoldDB" id="A0A2X4UM76"/>
<sequence>MTDRAALGGRATRRLLLSAAARPLSTTVVLLVVYFLAPLDGVGNLSAVFMLVAGVLVVVAVAVWQIRKVMGSQYPAVRAVEAAAATVAVYLVGYSTLYYVISGTDELGFSEVLSRVDALYFSLTVFATVGFGDIVATTDATRAVVSVQIVGNLILLAVGIRVLTGVVQWRRRQRENPPVPPSGG</sequence>
<dbReference type="SUPFAM" id="SSF81324">
    <property type="entry name" value="Voltage-gated potassium channels"/>
    <property type="match status" value="1"/>
</dbReference>
<evidence type="ECO:0000256" key="1">
    <source>
        <dbReference type="SAM" id="Phobius"/>
    </source>
</evidence>
<feature type="transmembrane region" description="Helical" evidence="1">
    <location>
        <begin position="118"/>
        <end position="137"/>
    </location>
</feature>
<dbReference type="InterPro" id="IPR013099">
    <property type="entry name" value="K_chnl_dom"/>
</dbReference>
<keyword evidence="1" id="KW-1133">Transmembrane helix</keyword>
<evidence type="ECO:0000313" key="4">
    <source>
        <dbReference type="Proteomes" id="UP000249091"/>
    </source>
</evidence>
<dbReference type="Gene3D" id="1.10.287.70">
    <property type="match status" value="1"/>
</dbReference>
<feature type="domain" description="Potassium channel" evidence="2">
    <location>
        <begin position="89"/>
        <end position="166"/>
    </location>
</feature>
<dbReference type="RefSeq" id="WP_072702857.1">
    <property type="nucleotide sequence ID" value="NZ_JAFBBL010000001.1"/>
</dbReference>
<reference evidence="3 4" key="1">
    <citation type="submission" date="2018-06" db="EMBL/GenBank/DDBJ databases">
        <authorList>
            <consortium name="Pathogen Informatics"/>
            <person name="Doyle S."/>
        </authorList>
    </citation>
    <scope>NUCLEOTIDE SEQUENCE [LARGE SCALE GENOMIC DNA]</scope>
    <source>
        <strain evidence="3 4">NCTC10994</strain>
    </source>
</reference>
<keyword evidence="1" id="KW-0472">Membrane</keyword>
<evidence type="ECO:0000259" key="2">
    <source>
        <dbReference type="Pfam" id="PF07885"/>
    </source>
</evidence>
<dbReference type="STRING" id="1219011.GCA_001895045_03356"/>
<feature type="transmembrane region" description="Helical" evidence="1">
    <location>
        <begin position="43"/>
        <end position="64"/>
    </location>
</feature>
<dbReference type="EMBL" id="LS483468">
    <property type="protein sequence ID" value="SQI36708.1"/>
    <property type="molecule type" value="Genomic_DNA"/>
</dbReference>
<feature type="transmembrane region" description="Helical" evidence="1">
    <location>
        <begin position="76"/>
        <end position="98"/>
    </location>
</feature>
<dbReference type="KEGG" id="rcr:NCTC10994_03379"/>
<keyword evidence="4" id="KW-1185">Reference proteome</keyword>
<accession>A0A2X4UM76</accession>
<feature type="transmembrane region" description="Helical" evidence="1">
    <location>
        <begin position="15"/>
        <end position="37"/>
    </location>
</feature>
<organism evidence="3 4">
    <name type="scientific">Rhodococcus coprophilus</name>
    <dbReference type="NCBI Taxonomy" id="38310"/>
    <lineage>
        <taxon>Bacteria</taxon>
        <taxon>Bacillati</taxon>
        <taxon>Actinomycetota</taxon>
        <taxon>Actinomycetes</taxon>
        <taxon>Mycobacteriales</taxon>
        <taxon>Nocardiaceae</taxon>
        <taxon>Rhodococcus</taxon>
    </lineage>
</organism>
<proteinExistence type="predicted"/>
<dbReference type="Proteomes" id="UP000249091">
    <property type="component" value="Chromosome 1"/>
</dbReference>
<evidence type="ECO:0000313" key="3">
    <source>
        <dbReference type="EMBL" id="SQI36708.1"/>
    </source>
</evidence>
<feature type="transmembrane region" description="Helical" evidence="1">
    <location>
        <begin position="149"/>
        <end position="169"/>
    </location>
</feature>
<name>A0A2X4UM76_9NOCA</name>
<dbReference type="Pfam" id="PF07885">
    <property type="entry name" value="Ion_trans_2"/>
    <property type="match status" value="1"/>
</dbReference>